<reference evidence="1" key="1">
    <citation type="journal article" date="2014" name="Front. Microbiol.">
        <title>High frequency of phylogenetically diverse reductive dehalogenase-homologous genes in deep subseafloor sedimentary metagenomes.</title>
        <authorList>
            <person name="Kawai M."/>
            <person name="Futagami T."/>
            <person name="Toyoda A."/>
            <person name="Takaki Y."/>
            <person name="Nishi S."/>
            <person name="Hori S."/>
            <person name="Arai W."/>
            <person name="Tsubouchi T."/>
            <person name="Morono Y."/>
            <person name="Uchiyama I."/>
            <person name="Ito T."/>
            <person name="Fujiyama A."/>
            <person name="Inagaki F."/>
            <person name="Takami H."/>
        </authorList>
    </citation>
    <scope>NUCLEOTIDE SEQUENCE</scope>
    <source>
        <strain evidence="1">Expedition CK06-06</strain>
    </source>
</reference>
<dbReference type="EMBL" id="BARU01019084">
    <property type="protein sequence ID" value="GAH48859.1"/>
    <property type="molecule type" value="Genomic_DNA"/>
</dbReference>
<evidence type="ECO:0000313" key="1">
    <source>
        <dbReference type="EMBL" id="GAH48859.1"/>
    </source>
</evidence>
<gene>
    <name evidence="1" type="ORF">S03H2_31471</name>
</gene>
<name>X1H4S8_9ZZZZ</name>
<comment type="caution">
    <text evidence="1">The sequence shown here is derived from an EMBL/GenBank/DDBJ whole genome shotgun (WGS) entry which is preliminary data.</text>
</comment>
<accession>X1H4S8</accession>
<organism evidence="1">
    <name type="scientific">marine sediment metagenome</name>
    <dbReference type="NCBI Taxonomy" id="412755"/>
    <lineage>
        <taxon>unclassified sequences</taxon>
        <taxon>metagenomes</taxon>
        <taxon>ecological metagenomes</taxon>
    </lineage>
</organism>
<proteinExistence type="predicted"/>
<sequence>MINDTRLWLNREQPLEVWVFDVIAVVNDVIYDISKRLNQILDEVLSDVC</sequence>
<protein>
    <submittedName>
        <fullName evidence="1">Uncharacterized protein</fullName>
    </submittedName>
</protein>
<dbReference type="AlphaFoldDB" id="X1H4S8"/>